<dbReference type="SUPFAM" id="SSF52490">
    <property type="entry name" value="Tubulin nucleotide-binding domain-like"/>
    <property type="match status" value="1"/>
</dbReference>
<dbReference type="GO" id="GO:0005874">
    <property type="term" value="C:microtubule"/>
    <property type="evidence" value="ECO:0007669"/>
    <property type="project" value="UniProtKB-KW"/>
</dbReference>
<dbReference type="PRINTS" id="PR01164">
    <property type="entry name" value="GAMMATUBULIN"/>
</dbReference>
<dbReference type="Gene3D" id="3.30.1330.20">
    <property type="entry name" value="Tubulin/FtsZ, C-terminal domain"/>
    <property type="match status" value="1"/>
</dbReference>
<evidence type="ECO:0000256" key="5">
    <source>
        <dbReference type="ARBA" id="ARBA00022701"/>
    </source>
</evidence>
<evidence type="ECO:0000256" key="8">
    <source>
        <dbReference type="ARBA" id="ARBA00023212"/>
    </source>
</evidence>
<keyword evidence="5 9" id="KW-0493">Microtubule</keyword>
<evidence type="ECO:0000256" key="1">
    <source>
        <dbReference type="ARBA" id="ARBA00004267"/>
    </source>
</evidence>
<dbReference type="Pfam" id="PF00091">
    <property type="entry name" value="Tubulin"/>
    <property type="match status" value="1"/>
</dbReference>
<evidence type="ECO:0000256" key="6">
    <source>
        <dbReference type="ARBA" id="ARBA00022741"/>
    </source>
</evidence>
<keyword evidence="6 9" id="KW-0547">Nucleotide-binding</keyword>
<dbReference type="OrthoDB" id="10249382at2759"/>
<dbReference type="GO" id="GO:0007020">
    <property type="term" value="P:microtubule nucleation"/>
    <property type="evidence" value="ECO:0007669"/>
    <property type="project" value="InterPro"/>
</dbReference>
<dbReference type="Pfam" id="PF03953">
    <property type="entry name" value="Tubulin_C"/>
    <property type="match status" value="1"/>
</dbReference>
<proteinExistence type="inferred from homology"/>
<dbReference type="InterPro" id="IPR023123">
    <property type="entry name" value="Tubulin_C"/>
</dbReference>
<dbReference type="InterPro" id="IPR000217">
    <property type="entry name" value="Tubulin"/>
</dbReference>
<reference evidence="11" key="2">
    <citation type="submission" date="2021-01" db="EMBL/GenBank/DDBJ databases">
        <authorList>
            <person name="Schikora-Tamarit M.A."/>
        </authorList>
    </citation>
    <scope>NUCLEOTIDE SEQUENCE</scope>
    <source>
        <strain evidence="11">CBS6341</strain>
    </source>
</reference>
<dbReference type="Gene3D" id="1.10.287.600">
    <property type="entry name" value="Helix hairpin bin"/>
    <property type="match status" value="1"/>
</dbReference>
<keyword evidence="8" id="KW-0206">Cytoskeleton</keyword>
<dbReference type="GO" id="GO:0005525">
    <property type="term" value="F:GTP binding"/>
    <property type="evidence" value="ECO:0007669"/>
    <property type="project" value="UniProtKB-UniRule"/>
</dbReference>
<organism evidence="11 12">
    <name type="scientific">Wickerhamomyces mucosus</name>
    <dbReference type="NCBI Taxonomy" id="1378264"/>
    <lineage>
        <taxon>Eukaryota</taxon>
        <taxon>Fungi</taxon>
        <taxon>Dikarya</taxon>
        <taxon>Ascomycota</taxon>
        <taxon>Saccharomycotina</taxon>
        <taxon>Saccharomycetes</taxon>
        <taxon>Phaffomycetales</taxon>
        <taxon>Wickerhamomycetaceae</taxon>
        <taxon>Wickerhamomyces</taxon>
    </lineage>
</organism>
<evidence type="ECO:0000313" key="11">
    <source>
        <dbReference type="EMBL" id="KAH3680938.1"/>
    </source>
</evidence>
<dbReference type="SUPFAM" id="SSF55307">
    <property type="entry name" value="Tubulin C-terminal domain-like"/>
    <property type="match status" value="1"/>
</dbReference>
<dbReference type="PRINTS" id="PR01161">
    <property type="entry name" value="TUBULIN"/>
</dbReference>
<dbReference type="GO" id="GO:0031122">
    <property type="term" value="P:cytoplasmic microtubule organization"/>
    <property type="evidence" value="ECO:0007669"/>
    <property type="project" value="InterPro"/>
</dbReference>
<comment type="caution">
    <text evidence="11">The sequence shown here is derived from an EMBL/GenBank/DDBJ whole genome shotgun (WGS) entry which is preliminary data.</text>
</comment>
<keyword evidence="4" id="KW-0963">Cytoplasm</keyword>
<dbReference type="SMART" id="SM00864">
    <property type="entry name" value="Tubulin"/>
    <property type="match status" value="1"/>
</dbReference>
<dbReference type="CDD" id="cd02188">
    <property type="entry name" value="gamma_tubulin"/>
    <property type="match status" value="1"/>
</dbReference>
<dbReference type="PROSITE" id="PS00227">
    <property type="entry name" value="TUBULIN"/>
    <property type="match status" value="1"/>
</dbReference>
<dbReference type="InterPro" id="IPR036525">
    <property type="entry name" value="Tubulin/FtsZ_GTPase_sf"/>
</dbReference>
<dbReference type="Proteomes" id="UP000769528">
    <property type="component" value="Unassembled WGS sequence"/>
</dbReference>
<dbReference type="InterPro" id="IPR002454">
    <property type="entry name" value="Gamma_tubulin"/>
</dbReference>
<evidence type="ECO:0000256" key="4">
    <source>
        <dbReference type="ARBA" id="ARBA00022490"/>
    </source>
</evidence>
<dbReference type="PANTHER" id="PTHR11588">
    <property type="entry name" value="TUBULIN"/>
    <property type="match status" value="1"/>
</dbReference>
<comment type="similarity">
    <text evidence="2 9">Belongs to the tubulin family.</text>
</comment>
<evidence type="ECO:0000256" key="9">
    <source>
        <dbReference type="RuleBase" id="RU000352"/>
    </source>
</evidence>
<dbReference type="InterPro" id="IPR037103">
    <property type="entry name" value="Tubulin/FtsZ-like_C"/>
</dbReference>
<dbReference type="InterPro" id="IPR008280">
    <property type="entry name" value="Tub_FtsZ_C"/>
</dbReference>
<evidence type="ECO:0000256" key="7">
    <source>
        <dbReference type="ARBA" id="ARBA00023134"/>
    </source>
</evidence>
<gene>
    <name evidence="11" type="ORF">WICMUC_000081</name>
</gene>
<reference evidence="11" key="1">
    <citation type="journal article" date="2021" name="Open Biol.">
        <title>Shared evolutionary footprints suggest mitochondrial oxidative damage underlies multiple complex I losses in fungi.</title>
        <authorList>
            <person name="Schikora-Tamarit M.A."/>
            <person name="Marcet-Houben M."/>
            <person name="Nosek J."/>
            <person name="Gabaldon T."/>
        </authorList>
    </citation>
    <scope>NUCLEOTIDE SEQUENCE</scope>
    <source>
        <strain evidence="11">CBS6341</strain>
    </source>
</reference>
<name>A0A9P8PYQ3_9ASCO</name>
<sequence>MWESKGKRQDETNVFFNYNGDNKYTPRALLIDLEPGVISDIKSKTNHLFHDRNIHVSQTGLGAGNIWTKGYDYADNNVEIFLDMLDKELDSCDNLEAFQLIHSVGGGTGSGVGSYLLEILSDRYNKKLTTTWSIFPGNSSDVVIQPYNTILTLKRLCENSDANIVIENSALMKIALNTLQTNSPTIEQTNQFISTIMSSSTNTLRFPKYSYNSLTSIISTLIPTPDLHFIQPSYSQYTSDFVEDVKFFKKSSSLEVLISLLDRSNKFIETNDRYQKYISIFNILQGDYDQLDIQKSIIRTQQRASFVPWSSSSVHIAQGEKSKYYQTLNSNYPNGLMLSNSSSIITLLEKSCKEFDKLFKKRAFAKNYLGKLVENEVVEFEDSRSSVQRIIDEYKNAELISYLDDDDDDEDVDI</sequence>
<keyword evidence="12" id="KW-1185">Reference proteome</keyword>
<dbReference type="InterPro" id="IPR018316">
    <property type="entry name" value="Tubulin/FtsZ_2-layer-sand-dom"/>
</dbReference>
<evidence type="ECO:0000256" key="2">
    <source>
        <dbReference type="ARBA" id="ARBA00009636"/>
    </source>
</evidence>
<dbReference type="EMBL" id="JAEUBF010000026">
    <property type="protein sequence ID" value="KAH3680938.1"/>
    <property type="molecule type" value="Genomic_DNA"/>
</dbReference>
<evidence type="ECO:0000259" key="10">
    <source>
        <dbReference type="SMART" id="SM00864"/>
    </source>
</evidence>
<dbReference type="AlphaFoldDB" id="A0A9P8PYQ3"/>
<protein>
    <recommendedName>
        <fullName evidence="3 9">Tubulin gamma chain</fullName>
    </recommendedName>
</protein>
<accession>A0A9P8PYQ3</accession>
<comment type="subcellular location">
    <subcellularLocation>
        <location evidence="1">Cytoplasm</location>
        <location evidence="1">Cytoskeleton</location>
        <location evidence="1">Microtubule organizing center</location>
    </subcellularLocation>
</comment>
<dbReference type="InterPro" id="IPR003008">
    <property type="entry name" value="Tubulin_FtsZ_GTPase"/>
</dbReference>
<dbReference type="InterPro" id="IPR017975">
    <property type="entry name" value="Tubulin_CS"/>
</dbReference>
<evidence type="ECO:0000256" key="3">
    <source>
        <dbReference type="ARBA" id="ARBA00018848"/>
    </source>
</evidence>
<feature type="domain" description="Tubulin/FtsZ GTPase" evidence="10">
    <location>
        <begin position="12"/>
        <end position="208"/>
    </location>
</feature>
<comment type="function">
    <text evidence="9">Tubulin is the major constituent of microtubules, protein filaments consisting of alpha- and beta-tubulin heterodimers. Gamma-tubulin is a key component of the gamma-tubulin ring complex (gTuRC) which mediates microtubule nucleation. The gTuRC regulates the minus-end nucleation of alpha-beta tubulin heterodimers that grow into microtubule protafilaments, a critical step in centrosome duplication and spindle formation.</text>
</comment>
<evidence type="ECO:0000313" key="12">
    <source>
        <dbReference type="Proteomes" id="UP000769528"/>
    </source>
</evidence>
<keyword evidence="7 9" id="KW-0342">GTP-binding</keyword>
<dbReference type="Gene3D" id="3.40.50.1440">
    <property type="entry name" value="Tubulin/FtsZ, GTPase domain"/>
    <property type="match status" value="1"/>
</dbReference>
<dbReference type="GO" id="GO:0000930">
    <property type="term" value="C:gamma-tubulin complex"/>
    <property type="evidence" value="ECO:0007669"/>
    <property type="project" value="InterPro"/>
</dbReference>